<gene>
    <name evidence="1" type="ORF">ALC57_03507</name>
</gene>
<dbReference type="Proteomes" id="UP000078492">
    <property type="component" value="Unassembled WGS sequence"/>
</dbReference>
<keyword evidence="2" id="KW-1185">Reference proteome</keyword>
<proteinExistence type="predicted"/>
<accession>A0A195EH17</accession>
<name>A0A195EH17_9HYME</name>
<dbReference type="GO" id="GO:0003676">
    <property type="term" value="F:nucleic acid binding"/>
    <property type="evidence" value="ECO:0007669"/>
    <property type="project" value="InterPro"/>
</dbReference>
<reference evidence="1 2" key="1">
    <citation type="submission" date="2015-09" db="EMBL/GenBank/DDBJ databases">
        <title>Trachymyrmex cornetzi WGS genome.</title>
        <authorList>
            <person name="Nygaard S."/>
            <person name="Hu H."/>
            <person name="Boomsma J."/>
            <person name="Zhang G."/>
        </authorList>
    </citation>
    <scope>NUCLEOTIDE SEQUENCE [LARGE SCALE GENOMIC DNA]</scope>
    <source>
        <strain evidence="1">Tcor2-1</strain>
        <tissue evidence="1">Whole body</tissue>
    </source>
</reference>
<dbReference type="EMBL" id="KQ978957">
    <property type="protein sequence ID" value="KYN27164.1"/>
    <property type="molecule type" value="Genomic_DNA"/>
</dbReference>
<sequence length="87" mass="10284">MWGRELQEESETRCGESRTCVGLRETGSGYGPGWSQPFTTKEDLKRRIRTACTKVNPEMLFRVRQSFVKRINKCLYVNRQQFEHLIK</sequence>
<protein>
    <submittedName>
        <fullName evidence="1">Uncharacterized protein</fullName>
    </submittedName>
</protein>
<dbReference type="InterPro" id="IPR036397">
    <property type="entry name" value="RNaseH_sf"/>
</dbReference>
<evidence type="ECO:0000313" key="2">
    <source>
        <dbReference type="Proteomes" id="UP000078492"/>
    </source>
</evidence>
<evidence type="ECO:0000313" key="1">
    <source>
        <dbReference type="EMBL" id="KYN27164.1"/>
    </source>
</evidence>
<dbReference type="AlphaFoldDB" id="A0A195EH17"/>
<organism evidence="1 2">
    <name type="scientific">Trachymyrmex cornetzi</name>
    <dbReference type="NCBI Taxonomy" id="471704"/>
    <lineage>
        <taxon>Eukaryota</taxon>
        <taxon>Metazoa</taxon>
        <taxon>Ecdysozoa</taxon>
        <taxon>Arthropoda</taxon>
        <taxon>Hexapoda</taxon>
        <taxon>Insecta</taxon>
        <taxon>Pterygota</taxon>
        <taxon>Neoptera</taxon>
        <taxon>Endopterygota</taxon>
        <taxon>Hymenoptera</taxon>
        <taxon>Apocrita</taxon>
        <taxon>Aculeata</taxon>
        <taxon>Formicoidea</taxon>
        <taxon>Formicidae</taxon>
        <taxon>Myrmicinae</taxon>
        <taxon>Trachymyrmex</taxon>
    </lineage>
</organism>
<dbReference type="Gene3D" id="3.30.420.10">
    <property type="entry name" value="Ribonuclease H-like superfamily/Ribonuclease H"/>
    <property type="match status" value="1"/>
</dbReference>